<evidence type="ECO:0000256" key="1">
    <source>
        <dbReference type="SAM" id="MobiDB-lite"/>
    </source>
</evidence>
<reference evidence="4" key="1">
    <citation type="journal article" date="2019" name="Int. J. Syst. Evol. Microbiol.">
        <title>The Global Catalogue of Microorganisms (GCM) 10K type strain sequencing project: providing services to taxonomists for standard genome sequencing and annotation.</title>
        <authorList>
            <consortium name="The Broad Institute Genomics Platform"/>
            <consortium name="The Broad Institute Genome Sequencing Center for Infectious Disease"/>
            <person name="Wu L."/>
            <person name="Ma J."/>
        </authorList>
    </citation>
    <scope>NUCLEOTIDE SEQUENCE [LARGE SCALE GENOMIC DNA]</scope>
    <source>
        <strain evidence="4">JCM 16702</strain>
    </source>
</reference>
<dbReference type="Gene3D" id="1.20.1260.10">
    <property type="match status" value="1"/>
</dbReference>
<dbReference type="EMBL" id="BAAAZG010000020">
    <property type="protein sequence ID" value="GAA4075717.1"/>
    <property type="molecule type" value="Genomic_DNA"/>
</dbReference>
<dbReference type="InterPro" id="IPR009078">
    <property type="entry name" value="Ferritin-like_SF"/>
</dbReference>
<dbReference type="SUPFAM" id="SSF47240">
    <property type="entry name" value="Ferritin-like"/>
    <property type="match status" value="1"/>
</dbReference>
<comment type="caution">
    <text evidence="3">The sequence shown here is derived from an EMBL/GenBank/DDBJ whole genome shotgun (WGS) entry which is preliminary data.</text>
</comment>
<organism evidence="3 4">
    <name type="scientific">Actinomadura miaoliensis</name>
    <dbReference type="NCBI Taxonomy" id="430685"/>
    <lineage>
        <taxon>Bacteria</taxon>
        <taxon>Bacillati</taxon>
        <taxon>Actinomycetota</taxon>
        <taxon>Actinomycetes</taxon>
        <taxon>Streptosporangiales</taxon>
        <taxon>Thermomonosporaceae</taxon>
        <taxon>Actinomadura</taxon>
    </lineage>
</organism>
<evidence type="ECO:0000259" key="2">
    <source>
        <dbReference type="Pfam" id="PF14530"/>
    </source>
</evidence>
<dbReference type="InterPro" id="IPR029447">
    <property type="entry name" value="DUF4439"/>
</dbReference>
<proteinExistence type="predicted"/>
<accession>A0ABP7VWJ6</accession>
<sequence length="158" mass="16547">MSRSVDALQEALKAEHAAVYGYGVVGARLRGALRRSATVHWDAHRLQRDRLMARISQRGARPVAAAPAYRLPVRVTSARTAAELAAALEDGVVTAYAGLAGAPEAALRTLAARAMQEAVARSVRWRNGAGLPRANGAAFPGLPPSALAPRQRPGAEPG</sequence>
<dbReference type="CDD" id="cd00657">
    <property type="entry name" value="Ferritin_like"/>
    <property type="match status" value="1"/>
</dbReference>
<evidence type="ECO:0000313" key="4">
    <source>
        <dbReference type="Proteomes" id="UP001500683"/>
    </source>
</evidence>
<feature type="domain" description="DUF4439" evidence="2">
    <location>
        <begin position="7"/>
        <end position="143"/>
    </location>
</feature>
<name>A0ABP7VWJ6_9ACTN</name>
<dbReference type="Proteomes" id="UP001500683">
    <property type="component" value="Unassembled WGS sequence"/>
</dbReference>
<dbReference type="RefSeq" id="WP_344948476.1">
    <property type="nucleotide sequence ID" value="NZ_BAAAZG010000020.1"/>
</dbReference>
<dbReference type="InterPro" id="IPR012347">
    <property type="entry name" value="Ferritin-like"/>
</dbReference>
<gene>
    <name evidence="3" type="ORF">GCM10022214_36250</name>
</gene>
<dbReference type="Pfam" id="PF14530">
    <property type="entry name" value="DUF4439"/>
    <property type="match status" value="1"/>
</dbReference>
<keyword evidence="4" id="KW-1185">Reference proteome</keyword>
<evidence type="ECO:0000313" key="3">
    <source>
        <dbReference type="EMBL" id="GAA4075717.1"/>
    </source>
</evidence>
<protein>
    <submittedName>
        <fullName evidence="3">Ferritin-like domain-containing protein</fullName>
    </submittedName>
</protein>
<feature type="region of interest" description="Disordered" evidence="1">
    <location>
        <begin position="134"/>
        <end position="158"/>
    </location>
</feature>